<dbReference type="EMBL" id="LCFQ01000002">
    <property type="protein sequence ID" value="KKS98836.1"/>
    <property type="molecule type" value="Genomic_DNA"/>
</dbReference>
<protein>
    <submittedName>
        <fullName evidence="1">Uncharacterized protein</fullName>
    </submittedName>
</protein>
<dbReference type="AlphaFoldDB" id="A0A0G1FV11"/>
<name>A0A0G1FV11_9BACT</name>
<evidence type="ECO:0000313" key="2">
    <source>
        <dbReference type="Proteomes" id="UP000034090"/>
    </source>
</evidence>
<reference evidence="1 2" key="1">
    <citation type="journal article" date="2015" name="Nature">
        <title>rRNA introns, odd ribosomes, and small enigmatic genomes across a large radiation of phyla.</title>
        <authorList>
            <person name="Brown C.T."/>
            <person name="Hug L.A."/>
            <person name="Thomas B.C."/>
            <person name="Sharon I."/>
            <person name="Castelle C.J."/>
            <person name="Singh A."/>
            <person name="Wilkins M.J."/>
            <person name="Williams K.H."/>
            <person name="Banfield J.F."/>
        </authorList>
    </citation>
    <scope>NUCLEOTIDE SEQUENCE [LARGE SCALE GENOMIC DNA]</scope>
</reference>
<organism evidence="1 2">
    <name type="scientific">Candidatus Woesebacteria bacterium GW2011_GWB1_43_14</name>
    <dbReference type="NCBI Taxonomy" id="1618578"/>
    <lineage>
        <taxon>Bacteria</taxon>
        <taxon>Candidatus Woeseibacteriota</taxon>
    </lineage>
</organism>
<dbReference type="Proteomes" id="UP000034090">
    <property type="component" value="Unassembled WGS sequence"/>
</dbReference>
<gene>
    <name evidence="1" type="ORF">UV74_C0002G0057</name>
</gene>
<comment type="caution">
    <text evidence="1">The sequence shown here is derived from an EMBL/GenBank/DDBJ whole genome shotgun (WGS) entry which is preliminary data.</text>
</comment>
<proteinExistence type="predicted"/>
<evidence type="ECO:0000313" key="1">
    <source>
        <dbReference type="EMBL" id="KKS98836.1"/>
    </source>
</evidence>
<sequence length="126" mass="13602">MSAYKVVGLDDKNMSSTSIVVLMGNALPNSFAGVEALHSCHANKSSPMTYNERSSIYECQCGRRIALSNNRKTEIFQALSKGEITLSPSSYVGDGGQNIPVILITEEDLKTRNEAGPYAIAISDNK</sequence>
<accession>A0A0G1FV11</accession>